<evidence type="ECO:0000259" key="2">
    <source>
        <dbReference type="Pfam" id="PF13559"/>
    </source>
</evidence>
<keyword evidence="1" id="KW-1133">Transmembrane helix</keyword>
<dbReference type="RefSeq" id="WP_286215218.1">
    <property type="nucleotide sequence ID" value="NZ_AP027736.1"/>
</dbReference>
<feature type="transmembrane region" description="Helical" evidence="1">
    <location>
        <begin position="57"/>
        <end position="82"/>
    </location>
</feature>
<keyword evidence="1" id="KW-0812">Transmembrane</keyword>
<organism evidence="3 4">
    <name type="scientific">Demequina sediminis</name>
    <dbReference type="NCBI Taxonomy" id="1930058"/>
    <lineage>
        <taxon>Bacteria</taxon>
        <taxon>Bacillati</taxon>
        <taxon>Actinomycetota</taxon>
        <taxon>Actinomycetes</taxon>
        <taxon>Micrococcales</taxon>
        <taxon>Demequinaceae</taxon>
        <taxon>Demequina</taxon>
    </lineage>
</organism>
<dbReference type="InterPro" id="IPR025403">
    <property type="entry name" value="TgpA-like_C"/>
</dbReference>
<evidence type="ECO:0000256" key="1">
    <source>
        <dbReference type="SAM" id="Phobius"/>
    </source>
</evidence>
<feature type="domain" description="Protein-glutamine gamma-glutamyltransferase-like C-terminal" evidence="2">
    <location>
        <begin position="128"/>
        <end position="196"/>
    </location>
</feature>
<sequence length="221" mass="23410">MSIDTPPLLPDADTARRWAEEELAKDEYTRGGESWLAKFWDWLMRAFDDFGNGVGGALGSTGTIIAILVGAGLIALVVWLVVGPLRRSRRAVAEDGLFEDDRTADALGRSAEAAAAAGEWAAATLDMYRALIRRLAERDIIALTPGLTAHEAATQAGAAVPTIASRVGDDADAFDGIRYGHVGASAETYAHVRETWVACAHVRRTLDTADSASGATSEARA</sequence>
<reference evidence="3 4" key="1">
    <citation type="submission" date="2024-02" db="EMBL/GenBank/DDBJ databases">
        <title>Lysinimicrobium sediminis NBRC 112286.</title>
        <authorList>
            <person name="Ichikawa N."/>
            <person name="Katano-Makiyama Y."/>
            <person name="Hidaka K."/>
        </authorList>
    </citation>
    <scope>NUCLEOTIDE SEQUENCE [LARGE SCALE GENOMIC DNA]</scope>
    <source>
        <strain evidence="3 4">NBRC 112286</strain>
    </source>
</reference>
<keyword evidence="1" id="KW-0472">Membrane</keyword>
<accession>A0ABP9WIN5</accession>
<evidence type="ECO:0000313" key="4">
    <source>
        <dbReference type="Proteomes" id="UP001426770"/>
    </source>
</evidence>
<dbReference type="Pfam" id="PF13559">
    <property type="entry name" value="DUF4129"/>
    <property type="match status" value="1"/>
</dbReference>
<dbReference type="EMBL" id="BAABRR010000012">
    <property type="protein sequence ID" value="GAA5519700.1"/>
    <property type="molecule type" value="Genomic_DNA"/>
</dbReference>
<evidence type="ECO:0000313" key="3">
    <source>
        <dbReference type="EMBL" id="GAA5519700.1"/>
    </source>
</evidence>
<name>A0ABP9WIN5_9MICO</name>
<gene>
    <name evidence="3" type="ORF">Lsed01_02153</name>
</gene>
<protein>
    <recommendedName>
        <fullName evidence="2">Protein-glutamine gamma-glutamyltransferase-like C-terminal domain-containing protein</fullName>
    </recommendedName>
</protein>
<proteinExistence type="predicted"/>
<comment type="caution">
    <text evidence="3">The sequence shown here is derived from an EMBL/GenBank/DDBJ whole genome shotgun (WGS) entry which is preliminary data.</text>
</comment>
<dbReference type="Proteomes" id="UP001426770">
    <property type="component" value="Unassembled WGS sequence"/>
</dbReference>
<keyword evidence="4" id="KW-1185">Reference proteome</keyword>